<protein>
    <submittedName>
        <fullName evidence="2 3">N-acetyltransferase</fullName>
    </submittedName>
</protein>
<comment type="similarity">
    <text evidence="1">Belongs to the arylamine N-acetyltransferase family.</text>
</comment>
<dbReference type="RefSeq" id="XP_002673870.1">
    <property type="nucleotide sequence ID" value="XM_002673824.1"/>
</dbReference>
<dbReference type="EMBL" id="GG738887">
    <property type="protein sequence ID" value="EFC41126.1"/>
    <property type="molecule type" value="Genomic_DNA"/>
</dbReference>
<sequence length="322" mass="36641">MDCFDIDAYLKRIGLNSRIHVEEEFKSISYGLLHAIVWNHATHIPFENLATIYPDEYRIVSDSNSKIKVSLDPNDIFRKMVLNDRGGFCFEQNLLLARALREFGFTVKPIGARGVNRLATVDPISGLPVGPFTHLALLVDCQDGNTYLVDNGLGWGGMPRSPLPLVNGSEKTENTGEVFRLVLGTISQSTKLNFDKWGCFRFQTGVNTDHQDIKDGKVVSGQWFLQYKNKAESDWWDIMHFQEDNVMSFLDAEMGAWYASTNPNHPQTKMVLVALMTTEGRYSIVDRKFTIRRLGTTTEKLIESDEELWSILDEYFGIKKII</sequence>
<dbReference type="EMBL" id="BN001457">
    <property type="protein sequence ID" value="CBL43363.1"/>
    <property type="molecule type" value="Genomic_DNA"/>
</dbReference>
<dbReference type="Proteomes" id="UP000006671">
    <property type="component" value="Unassembled WGS sequence"/>
</dbReference>
<accession>D2VPH5</accession>
<gene>
    <name evidence="2" type="primary">nat1</name>
    <name evidence="3" type="ORF">NAEGRDRAFT_80760</name>
</gene>
<dbReference type="GeneID" id="8856031"/>
<dbReference type="PANTHER" id="PTHR11786:SF0">
    <property type="entry name" value="ARYLAMINE N-ACETYLTRANSFERASE 4-RELATED"/>
    <property type="match status" value="1"/>
</dbReference>
<dbReference type="InterPro" id="IPR053710">
    <property type="entry name" value="Arylamine_NAT_domain_sf"/>
</dbReference>
<dbReference type="STRING" id="5762.D2VPH5"/>
<dbReference type="AlphaFoldDB" id="D2VPH5"/>
<evidence type="ECO:0000313" key="2">
    <source>
        <dbReference type="EMBL" id="CBL43363.1"/>
    </source>
</evidence>
<keyword evidence="3" id="KW-0808">Transferase</keyword>
<reference evidence="2" key="2">
    <citation type="journal article" date="2010" name="FEBS Lett.">
        <title>Comparative genomic and phylogenetic investigation of the xenobiotic metabolizing arylamine N-acetyltransferase enzyme family.</title>
        <authorList>
            <person name="Glenn A.E."/>
            <person name="Karagianni E.P."/>
            <person name="Ulndreaj A."/>
            <person name="Boukouvala S."/>
        </authorList>
    </citation>
    <scope>NUCLEOTIDE SEQUENCE</scope>
    <source>
        <strain evidence="2">NEG-M</strain>
    </source>
</reference>
<dbReference type="SUPFAM" id="SSF54001">
    <property type="entry name" value="Cysteine proteinases"/>
    <property type="match status" value="1"/>
</dbReference>
<evidence type="ECO:0000313" key="4">
    <source>
        <dbReference type="Proteomes" id="UP000006671"/>
    </source>
</evidence>
<dbReference type="eggNOG" id="ENOG502S76B">
    <property type="taxonomic scope" value="Eukaryota"/>
</dbReference>
<evidence type="ECO:0000313" key="3">
    <source>
        <dbReference type="EMBL" id="EFC41126.1"/>
    </source>
</evidence>
<evidence type="ECO:0000256" key="1">
    <source>
        <dbReference type="ARBA" id="ARBA00006547"/>
    </source>
</evidence>
<dbReference type="GO" id="GO:0016407">
    <property type="term" value="F:acetyltransferase activity"/>
    <property type="evidence" value="ECO:0007669"/>
    <property type="project" value="InterPro"/>
</dbReference>
<dbReference type="VEuPathDB" id="AmoebaDB:NAEGRDRAFT_80760"/>
<keyword evidence="4" id="KW-1185">Reference proteome</keyword>
<dbReference type="Pfam" id="PF00797">
    <property type="entry name" value="Acetyltransf_2"/>
    <property type="match status" value="1"/>
</dbReference>
<proteinExistence type="inferred from homology"/>
<dbReference type="InterPro" id="IPR001447">
    <property type="entry name" value="Arylamine_N-AcTrfase"/>
</dbReference>
<dbReference type="InterPro" id="IPR038765">
    <property type="entry name" value="Papain-like_cys_pep_sf"/>
</dbReference>
<dbReference type="Gene3D" id="3.30.2140.20">
    <property type="match status" value="1"/>
</dbReference>
<dbReference type="KEGG" id="ngr:NAEGRDRAFT_80760"/>
<dbReference type="PANTHER" id="PTHR11786">
    <property type="entry name" value="N-HYDROXYARYLAMINE O-ACETYLTRANSFERASE"/>
    <property type="match status" value="1"/>
</dbReference>
<reference evidence="3 4" key="1">
    <citation type="journal article" date="2010" name="Cell">
        <title>The genome of Naegleria gruberi illuminates early eukaryotic versatility.</title>
        <authorList>
            <person name="Fritz-Laylin L.K."/>
            <person name="Prochnik S.E."/>
            <person name="Ginger M.L."/>
            <person name="Dacks J.B."/>
            <person name="Carpenter M.L."/>
            <person name="Field M.C."/>
            <person name="Kuo A."/>
            <person name="Paredez A."/>
            <person name="Chapman J."/>
            <person name="Pham J."/>
            <person name="Shu S."/>
            <person name="Neupane R."/>
            <person name="Cipriano M."/>
            <person name="Mancuso J."/>
            <person name="Tu H."/>
            <person name="Salamov A."/>
            <person name="Lindquist E."/>
            <person name="Shapiro H."/>
            <person name="Lucas S."/>
            <person name="Grigoriev I.V."/>
            <person name="Cande W.Z."/>
            <person name="Fulton C."/>
            <person name="Rokhsar D.S."/>
            <person name="Dawson S.C."/>
        </authorList>
    </citation>
    <scope>NUCLEOTIDE SEQUENCE [LARGE SCALE GENOMIC DNA]</scope>
    <source>
        <strain evidence="3 4">NEG-M</strain>
    </source>
</reference>
<organism evidence="4">
    <name type="scientific">Naegleria gruberi</name>
    <name type="common">Amoeba</name>
    <dbReference type="NCBI Taxonomy" id="5762"/>
    <lineage>
        <taxon>Eukaryota</taxon>
        <taxon>Discoba</taxon>
        <taxon>Heterolobosea</taxon>
        <taxon>Tetramitia</taxon>
        <taxon>Eutetramitia</taxon>
        <taxon>Vahlkampfiidae</taxon>
        <taxon>Naegleria</taxon>
    </lineage>
</organism>
<dbReference type="OrthoDB" id="10260017at2759"/>
<name>D2VPH5_NAEGR</name>